<protein>
    <submittedName>
        <fullName evidence="1">Uncharacterized protein</fullName>
    </submittedName>
</protein>
<evidence type="ECO:0000313" key="1">
    <source>
        <dbReference type="EMBL" id="KAG8560551.1"/>
    </source>
</evidence>
<dbReference type="AlphaFoldDB" id="A0AAV7AG89"/>
<sequence>MLWRDWGTSQNGHIMGKEHYVANTENTEDISQEGKAWAQIGLVEGQLPASQPYGKCIGKAEKAGVSKAATNISYTGSVRQDRILTNYIEELLEGDLKMFDPSHTV</sequence>
<gene>
    <name evidence="1" type="ORF">GDO81_015028</name>
</gene>
<accession>A0AAV7AG89</accession>
<organism evidence="1 2">
    <name type="scientific">Engystomops pustulosus</name>
    <name type="common">Tungara frog</name>
    <name type="synonym">Physalaemus pustulosus</name>
    <dbReference type="NCBI Taxonomy" id="76066"/>
    <lineage>
        <taxon>Eukaryota</taxon>
        <taxon>Metazoa</taxon>
        <taxon>Chordata</taxon>
        <taxon>Craniata</taxon>
        <taxon>Vertebrata</taxon>
        <taxon>Euteleostomi</taxon>
        <taxon>Amphibia</taxon>
        <taxon>Batrachia</taxon>
        <taxon>Anura</taxon>
        <taxon>Neobatrachia</taxon>
        <taxon>Hyloidea</taxon>
        <taxon>Leptodactylidae</taxon>
        <taxon>Leiuperinae</taxon>
        <taxon>Engystomops</taxon>
    </lineage>
</organism>
<keyword evidence="2" id="KW-1185">Reference proteome</keyword>
<name>A0AAV7AG89_ENGPU</name>
<reference evidence="1" key="1">
    <citation type="thesis" date="2020" institute="ProQuest LLC" country="789 East Eisenhower Parkway, Ann Arbor, MI, USA">
        <title>Comparative Genomics and Chromosome Evolution.</title>
        <authorList>
            <person name="Mudd A.B."/>
        </authorList>
    </citation>
    <scope>NUCLEOTIDE SEQUENCE</scope>
    <source>
        <strain evidence="1">237g6f4</strain>
        <tissue evidence="1">Blood</tissue>
    </source>
</reference>
<evidence type="ECO:0000313" key="2">
    <source>
        <dbReference type="Proteomes" id="UP000824782"/>
    </source>
</evidence>
<comment type="caution">
    <text evidence="1">The sequence shown here is derived from an EMBL/GenBank/DDBJ whole genome shotgun (WGS) entry which is preliminary data.</text>
</comment>
<dbReference type="EMBL" id="WNYA01000007">
    <property type="protein sequence ID" value="KAG8560551.1"/>
    <property type="molecule type" value="Genomic_DNA"/>
</dbReference>
<proteinExistence type="predicted"/>
<dbReference type="EMBL" id="WNYA01000007">
    <property type="protein sequence ID" value="KAG8560550.1"/>
    <property type="molecule type" value="Genomic_DNA"/>
</dbReference>
<dbReference type="Proteomes" id="UP000824782">
    <property type="component" value="Unassembled WGS sequence"/>
</dbReference>